<dbReference type="RefSeq" id="WP_186904709.1">
    <property type="nucleotide sequence ID" value="NZ_JACOGD010000008.1"/>
</dbReference>
<dbReference type="InterPro" id="IPR007024">
    <property type="entry name" value="BLUF_domain"/>
</dbReference>
<dbReference type="PROSITE" id="PS50925">
    <property type="entry name" value="BLUF"/>
    <property type="match status" value="1"/>
</dbReference>
<reference evidence="2 3" key="1">
    <citation type="submission" date="2020-08" db="EMBL/GenBank/DDBJ databases">
        <title>Novel species isolated from subtropical streams in China.</title>
        <authorList>
            <person name="Lu H."/>
        </authorList>
    </citation>
    <scope>NUCLEOTIDE SEQUENCE [LARGE SCALE GENOMIC DNA]</scope>
    <source>
        <strain evidence="2 3">CY22W</strain>
    </source>
</reference>
<dbReference type="Proteomes" id="UP000654304">
    <property type="component" value="Unassembled WGS sequence"/>
</dbReference>
<dbReference type="InterPro" id="IPR036046">
    <property type="entry name" value="Acylphosphatase-like_dom_sf"/>
</dbReference>
<feature type="domain" description="BLUF" evidence="1">
    <location>
        <begin position="5"/>
        <end position="97"/>
    </location>
</feature>
<dbReference type="EMBL" id="JACOGD010000008">
    <property type="protein sequence ID" value="MBC3933130.1"/>
    <property type="molecule type" value="Genomic_DNA"/>
</dbReference>
<evidence type="ECO:0000313" key="2">
    <source>
        <dbReference type="EMBL" id="MBC3933130.1"/>
    </source>
</evidence>
<evidence type="ECO:0000313" key="3">
    <source>
        <dbReference type="Proteomes" id="UP000654304"/>
    </source>
</evidence>
<sequence length="146" mass="16427">MPKKLYALAYISTATERLSTPEAIDALLVDARAFNRKCDVTGVLLHNDGSFFQYLEGSKDAVDLVYERIRRSLSHRNICELVSEPILLRHFSSWSMGFAEGSASELQAIAQAHWNHERSNLKGASHVSPGLKLLLHFWQNSKRCVA</sequence>
<accession>A0ABR7A8A2</accession>
<evidence type="ECO:0000259" key="1">
    <source>
        <dbReference type="PROSITE" id="PS50925"/>
    </source>
</evidence>
<organism evidence="2 3">
    <name type="scientific">Undibacterium curvum</name>
    <dbReference type="NCBI Taxonomy" id="2762294"/>
    <lineage>
        <taxon>Bacteria</taxon>
        <taxon>Pseudomonadati</taxon>
        <taxon>Pseudomonadota</taxon>
        <taxon>Betaproteobacteria</taxon>
        <taxon>Burkholderiales</taxon>
        <taxon>Oxalobacteraceae</taxon>
        <taxon>Undibacterium</taxon>
    </lineage>
</organism>
<name>A0ABR7A8A2_9BURK</name>
<dbReference type="Pfam" id="PF04940">
    <property type="entry name" value="BLUF"/>
    <property type="match status" value="1"/>
</dbReference>
<dbReference type="SMART" id="SM01034">
    <property type="entry name" value="BLUF"/>
    <property type="match status" value="1"/>
</dbReference>
<comment type="caution">
    <text evidence="2">The sequence shown here is derived from an EMBL/GenBank/DDBJ whole genome shotgun (WGS) entry which is preliminary data.</text>
</comment>
<dbReference type="SUPFAM" id="SSF54975">
    <property type="entry name" value="Acylphosphatase/BLUF domain-like"/>
    <property type="match status" value="1"/>
</dbReference>
<protein>
    <submittedName>
        <fullName evidence="2">BLUF domain-containing protein</fullName>
    </submittedName>
</protein>
<dbReference type="Gene3D" id="3.30.70.100">
    <property type="match status" value="1"/>
</dbReference>
<gene>
    <name evidence="2" type="ORF">H8K43_15735</name>
</gene>
<keyword evidence="3" id="KW-1185">Reference proteome</keyword>
<proteinExistence type="predicted"/>